<name>A0A2R5EWJ9_9BACL</name>
<evidence type="ECO:0000313" key="2">
    <source>
        <dbReference type="Proteomes" id="UP000245202"/>
    </source>
</evidence>
<sequence>MAIADLEEPAKLPLTLEQLAYTMALMANLSVTPESALDEVVSKGWLAETTLSDIEDSQELKVGEVFSLVRDLMEFYVGKVYS</sequence>
<accession>A0A2R5EWJ9</accession>
<dbReference type="AlphaFoldDB" id="A0A2R5EWJ9"/>
<protein>
    <submittedName>
        <fullName evidence="1">Uncharacterized protein</fullName>
    </submittedName>
</protein>
<dbReference type="EMBL" id="BDQX01000381">
    <property type="protein sequence ID" value="GBG11076.1"/>
    <property type="molecule type" value="Genomic_DNA"/>
</dbReference>
<proteinExistence type="predicted"/>
<dbReference type="Proteomes" id="UP000245202">
    <property type="component" value="Unassembled WGS sequence"/>
</dbReference>
<reference evidence="1 2" key="1">
    <citation type="submission" date="2017-08" db="EMBL/GenBank/DDBJ databases">
        <title>Substantial Increase in Enzyme Production by Combined Drug-Resistance Mutations in Paenibacillus agaridevorans.</title>
        <authorList>
            <person name="Tanaka Y."/>
            <person name="Funane K."/>
            <person name="Hosaka T."/>
            <person name="Shiwa Y."/>
            <person name="Fujita N."/>
            <person name="Miyazaki T."/>
            <person name="Yoshikawa H."/>
            <person name="Murakami K."/>
            <person name="Kasahara K."/>
            <person name="Inaoka T."/>
            <person name="Hiraga Y."/>
            <person name="Ochi K."/>
        </authorList>
    </citation>
    <scope>NUCLEOTIDE SEQUENCE [LARGE SCALE GENOMIC DNA]</scope>
    <source>
        <strain evidence="1 2">T-3040</strain>
    </source>
</reference>
<keyword evidence="2" id="KW-1185">Reference proteome</keyword>
<organism evidence="1 2">
    <name type="scientific">Paenibacillus agaridevorans</name>
    <dbReference type="NCBI Taxonomy" id="171404"/>
    <lineage>
        <taxon>Bacteria</taxon>
        <taxon>Bacillati</taxon>
        <taxon>Bacillota</taxon>
        <taxon>Bacilli</taxon>
        <taxon>Bacillales</taxon>
        <taxon>Paenibacillaceae</taxon>
        <taxon>Paenibacillus</taxon>
    </lineage>
</organism>
<gene>
    <name evidence="1" type="ORF">PAT3040_05858</name>
</gene>
<evidence type="ECO:0000313" key="1">
    <source>
        <dbReference type="EMBL" id="GBG11076.1"/>
    </source>
</evidence>
<comment type="caution">
    <text evidence="1">The sequence shown here is derived from an EMBL/GenBank/DDBJ whole genome shotgun (WGS) entry which is preliminary data.</text>
</comment>